<dbReference type="GO" id="GO:0016787">
    <property type="term" value="F:hydrolase activity"/>
    <property type="evidence" value="ECO:0007669"/>
    <property type="project" value="UniProtKB-KW"/>
</dbReference>
<evidence type="ECO:0000259" key="6">
    <source>
        <dbReference type="Pfam" id="PF07687"/>
    </source>
</evidence>
<dbReference type="InterPro" id="IPR011650">
    <property type="entry name" value="Peptidase_M20_dimer"/>
</dbReference>
<protein>
    <submittedName>
        <fullName evidence="7">M20/M25/M40 family metallo-hydrolase</fullName>
    </submittedName>
</protein>
<dbReference type="PANTHER" id="PTHR43808:SF9">
    <property type="entry name" value="BLL0789 PROTEIN"/>
    <property type="match status" value="1"/>
</dbReference>
<dbReference type="AlphaFoldDB" id="A0A844TG63"/>
<dbReference type="OrthoDB" id="9776600at2"/>
<dbReference type="InterPro" id="IPR036264">
    <property type="entry name" value="Bact_exopeptidase_dim_dom"/>
</dbReference>
<evidence type="ECO:0000256" key="4">
    <source>
        <dbReference type="ARBA" id="ARBA00022833"/>
    </source>
</evidence>
<dbReference type="Gene3D" id="3.40.630.10">
    <property type="entry name" value="Zn peptidases"/>
    <property type="match status" value="1"/>
</dbReference>
<accession>A0A844TG63</accession>
<dbReference type="Pfam" id="PF07687">
    <property type="entry name" value="M20_dimer"/>
    <property type="match status" value="1"/>
</dbReference>
<dbReference type="SUPFAM" id="SSF53187">
    <property type="entry name" value="Zn-dependent exopeptidases"/>
    <property type="match status" value="1"/>
</dbReference>
<comment type="caution">
    <text evidence="7">The sequence shown here is derived from an EMBL/GenBank/DDBJ whole genome shotgun (WGS) entry which is preliminary data.</text>
</comment>
<comment type="cofactor">
    <cofactor evidence="1">
        <name>Zn(2+)</name>
        <dbReference type="ChEBI" id="CHEBI:29105"/>
    </cofactor>
</comment>
<dbReference type="PANTHER" id="PTHR43808">
    <property type="entry name" value="ACETYLORNITHINE DEACETYLASE"/>
    <property type="match status" value="1"/>
</dbReference>
<keyword evidence="2" id="KW-0479">Metal-binding</keyword>
<evidence type="ECO:0000313" key="7">
    <source>
        <dbReference type="EMBL" id="MVT77366.1"/>
    </source>
</evidence>
<dbReference type="InterPro" id="IPR050072">
    <property type="entry name" value="Peptidase_M20A"/>
</dbReference>
<reference evidence="7 8" key="1">
    <citation type="submission" date="2019-12" db="EMBL/GenBank/DDBJ databases">
        <title>Draft genome sequences Bradyrhizobium cajani AMBPC1010, Bradyrhizobium pachyrhizi AMBPC1040 and Bradyrhizobium yuanmingense ALSPC3051, three plant growth promoting strains isolated from nodules of Cajanus cajan L. in Dominican Republic.</title>
        <authorList>
            <person name="Flores-Felix J.D."/>
            <person name="Araujo J."/>
            <person name="Diaz-Alcantara C."/>
            <person name="Gonzalez-Andres F."/>
            <person name="Velazquez E."/>
        </authorList>
    </citation>
    <scope>NUCLEOTIDE SEQUENCE [LARGE SCALE GENOMIC DNA]</scope>
    <source>
        <strain evidence="7 8">1010</strain>
    </source>
</reference>
<feature type="active site" evidence="5">
    <location>
        <position position="93"/>
    </location>
</feature>
<evidence type="ECO:0000256" key="2">
    <source>
        <dbReference type="ARBA" id="ARBA00022723"/>
    </source>
</evidence>
<gene>
    <name evidence="7" type="ORF">GPL20_30675</name>
</gene>
<dbReference type="GO" id="GO:0046872">
    <property type="term" value="F:metal ion binding"/>
    <property type="evidence" value="ECO:0007669"/>
    <property type="project" value="UniProtKB-KW"/>
</dbReference>
<feature type="active site" description="Proton acceptor" evidence="5">
    <location>
        <position position="154"/>
    </location>
</feature>
<sequence length="385" mass="41645">MMRFEGTDASMISPTWFDSQTILDGIRRWVEIETPTDAPAQVNRLVSLVADHYRDLPVALERVAGVDGCGDHLIARSAWGQDEPGILILSHLDTVHPMGFIERLPFKIEGDSAFGPGIYDMKGGAYIAHHAFRALCTAGDRSPLGITHMFTSDEEIGSPTSRALIEKEGRKAKYVLVTEPARDGGKIVTGRKGVGRFEVFITGVPAHAGTRPQDGRSAIRELANVIQTLEGMNDLKHGVTVNVGVVHGGTRPNVTPEEAHAEVDLRVPSFADAEEFVGRILGLTSKTEGVTVKVTGELNRPPYEKSNAGAALYEHARTLATEIGFELIDSHTGGGSDGNFTAAHTATLDGLGVDGKGAHTHYEQLYVSSLEPRARLLHRLYQTLR</sequence>
<dbReference type="EMBL" id="WQNE01000033">
    <property type="protein sequence ID" value="MVT77366.1"/>
    <property type="molecule type" value="Genomic_DNA"/>
</dbReference>
<dbReference type="CDD" id="cd03885">
    <property type="entry name" value="M20_CPDG2"/>
    <property type="match status" value="1"/>
</dbReference>
<keyword evidence="3 7" id="KW-0378">Hydrolase</keyword>
<keyword evidence="8" id="KW-1185">Reference proteome</keyword>
<evidence type="ECO:0000256" key="3">
    <source>
        <dbReference type="ARBA" id="ARBA00022801"/>
    </source>
</evidence>
<dbReference type="PIRSF" id="PIRSF037238">
    <property type="entry name" value="Carboxypeptidase_G2"/>
    <property type="match status" value="1"/>
</dbReference>
<dbReference type="InterPro" id="IPR001261">
    <property type="entry name" value="ArgE/DapE_CS"/>
</dbReference>
<proteinExistence type="predicted"/>
<dbReference type="Proteomes" id="UP000449969">
    <property type="component" value="Unassembled WGS sequence"/>
</dbReference>
<dbReference type="PROSITE" id="PS00758">
    <property type="entry name" value="ARGE_DAPE_CPG2_1"/>
    <property type="match status" value="1"/>
</dbReference>
<dbReference type="Gene3D" id="3.30.70.360">
    <property type="match status" value="1"/>
</dbReference>
<evidence type="ECO:0000256" key="1">
    <source>
        <dbReference type="ARBA" id="ARBA00001947"/>
    </source>
</evidence>
<evidence type="ECO:0000256" key="5">
    <source>
        <dbReference type="PIRSR" id="PIRSR037238-1"/>
    </source>
</evidence>
<name>A0A844TG63_9BRAD</name>
<dbReference type="InterPro" id="IPR017150">
    <property type="entry name" value="Pept_M20_glutamate_carboxypep"/>
</dbReference>
<keyword evidence="4" id="KW-0862">Zinc</keyword>
<evidence type="ECO:0000313" key="8">
    <source>
        <dbReference type="Proteomes" id="UP000449969"/>
    </source>
</evidence>
<dbReference type="SUPFAM" id="SSF55031">
    <property type="entry name" value="Bacterial exopeptidase dimerisation domain"/>
    <property type="match status" value="1"/>
</dbReference>
<dbReference type="Pfam" id="PF01546">
    <property type="entry name" value="Peptidase_M20"/>
    <property type="match status" value="1"/>
</dbReference>
<feature type="domain" description="Peptidase M20 dimerisation" evidence="6">
    <location>
        <begin position="189"/>
        <end position="281"/>
    </location>
</feature>
<organism evidence="7 8">
    <name type="scientific">Bradyrhizobium cajani</name>
    <dbReference type="NCBI Taxonomy" id="1928661"/>
    <lineage>
        <taxon>Bacteria</taxon>
        <taxon>Pseudomonadati</taxon>
        <taxon>Pseudomonadota</taxon>
        <taxon>Alphaproteobacteria</taxon>
        <taxon>Hyphomicrobiales</taxon>
        <taxon>Nitrobacteraceae</taxon>
        <taxon>Bradyrhizobium</taxon>
    </lineage>
</organism>
<dbReference type="InterPro" id="IPR002933">
    <property type="entry name" value="Peptidase_M20"/>
</dbReference>
<dbReference type="RefSeq" id="WP_157334769.1">
    <property type="nucleotide sequence ID" value="NZ_JANADL010000046.1"/>
</dbReference>